<evidence type="ECO:0000256" key="5">
    <source>
        <dbReference type="ARBA" id="ARBA00038344"/>
    </source>
</evidence>
<evidence type="ECO:0000256" key="4">
    <source>
        <dbReference type="ARBA" id="ARBA00022786"/>
    </source>
</evidence>
<dbReference type="PANTHER" id="PTHR22852">
    <property type="entry name" value="LETHAL 2 DENTICLELESS PROTEIN RETINOIC ACID-REGULATED NUCLEAR MATRIX-ASSOCIATED PROTEIN"/>
    <property type="match status" value="1"/>
</dbReference>
<dbReference type="InterPro" id="IPR036322">
    <property type="entry name" value="WD40_repeat_dom_sf"/>
</dbReference>
<feature type="repeat" description="WD" evidence="6">
    <location>
        <begin position="332"/>
        <end position="368"/>
    </location>
</feature>
<dbReference type="SMART" id="SM00320">
    <property type="entry name" value="WD40"/>
    <property type="match status" value="6"/>
</dbReference>
<feature type="compositionally biased region" description="Low complexity" evidence="7">
    <location>
        <begin position="19"/>
        <end position="33"/>
    </location>
</feature>
<dbReference type="GO" id="GO:0043161">
    <property type="term" value="P:proteasome-mediated ubiquitin-dependent protein catabolic process"/>
    <property type="evidence" value="ECO:0007669"/>
    <property type="project" value="TreeGrafter"/>
</dbReference>
<evidence type="ECO:0000313" key="9">
    <source>
        <dbReference type="Proteomes" id="UP001219355"/>
    </source>
</evidence>
<dbReference type="InterPro" id="IPR001680">
    <property type="entry name" value="WD40_rpt"/>
</dbReference>
<accession>A0AAF0DF56</accession>
<dbReference type="AlphaFoldDB" id="A0AAF0DF56"/>
<evidence type="ECO:0000256" key="1">
    <source>
        <dbReference type="ARBA" id="ARBA00004906"/>
    </source>
</evidence>
<organism evidence="8 9">
    <name type="scientific">Emydomyces testavorans</name>
    <dbReference type="NCBI Taxonomy" id="2070801"/>
    <lineage>
        <taxon>Eukaryota</taxon>
        <taxon>Fungi</taxon>
        <taxon>Dikarya</taxon>
        <taxon>Ascomycota</taxon>
        <taxon>Pezizomycotina</taxon>
        <taxon>Eurotiomycetes</taxon>
        <taxon>Eurotiomycetidae</taxon>
        <taxon>Onygenales</taxon>
        <taxon>Nannizziopsiaceae</taxon>
        <taxon>Emydomyces</taxon>
    </lineage>
</organism>
<dbReference type="EMBL" id="CP120628">
    <property type="protein sequence ID" value="WEW57435.1"/>
    <property type="molecule type" value="Genomic_DNA"/>
</dbReference>
<name>A0AAF0DF56_9EURO</name>
<dbReference type="PROSITE" id="PS50082">
    <property type="entry name" value="WD_REPEATS_2"/>
    <property type="match status" value="2"/>
</dbReference>
<gene>
    <name evidence="8" type="ORF">PRK78_002902</name>
</gene>
<dbReference type="PANTHER" id="PTHR22852:SF0">
    <property type="entry name" value="DENTICLELESS PROTEIN HOMOLOG"/>
    <property type="match status" value="1"/>
</dbReference>
<evidence type="ECO:0000313" key="8">
    <source>
        <dbReference type="EMBL" id="WEW57435.1"/>
    </source>
</evidence>
<dbReference type="InterPro" id="IPR015943">
    <property type="entry name" value="WD40/YVTN_repeat-like_dom_sf"/>
</dbReference>
<dbReference type="Proteomes" id="UP001219355">
    <property type="component" value="Chromosome 2"/>
</dbReference>
<sequence>MDMSNALREKQPSKLNEYPESIIPSSPPALSASQDTLPSSPPSLKPKKRPPVTPRSFKRFFTPRSSLNGPNTRSIVRTKCHILKDILTPPSSLKRNGPAFPNVPNDDKAASKQLQDPLCTPSRKRKLSFCASSPPLQSSPLRRFRTAPTIYTDPVDRQEDIEEIAPIYDTILEEPTIEEPISKPIPLRRSKTLQASSSTFLRGLATSRSSRVSFRSPSHGTAWQDETAKFYSRPDDLHRCWQDDHPTLPFCTAACHTNSLVAIGDEEGGIRILDTAKGDKLGFSQSYLSFQPHMNSIMDLEFSSDDKLLATASGDQSSHIIDMPTQTAVYCLSKHSSSVKRVQFQPASNDNVVATCSRDGSVNIWDLRYKAFDKPSLQLRCSLASEGDNSTRISTANMKYAQVSNSIRGAHSDRARPKGQIETQTHRDDISVTSISFLHPGREHLFVTSCESNACVRLWDMRTSYSLRRKMSTPLAVTKQPESHSRYRQFGLTSMVFNGDGSRLYTLCRDGTIYAYSTPHLILGSGNELSLSKPQHRRFPAEEAKTGLGPLYGFRHPRLLVSTFFVKIALRRARDHHTELLAVGSSDNCAVLFPTDESYFNRSSPTPGISLPADDTFQPPVPKGFSGRRIGLRRTNSGTSLSERLEHNIPIYQLGTPLIEGHHKEVSAVSWTNNGELVTVSDDLHARCWREGPDARDLRVGGETEGRRWNCGWADVNDTEYDEEEC</sequence>
<proteinExistence type="inferred from homology"/>
<keyword evidence="9" id="KW-1185">Reference proteome</keyword>
<keyword evidence="2 6" id="KW-0853">WD repeat</keyword>
<feature type="repeat" description="WD" evidence="6">
    <location>
        <begin position="290"/>
        <end position="331"/>
    </location>
</feature>
<reference evidence="8" key="1">
    <citation type="submission" date="2023-03" db="EMBL/GenBank/DDBJ databases">
        <title>Emydomyces testavorans Genome Sequence.</title>
        <authorList>
            <person name="Hoyer L."/>
        </authorList>
    </citation>
    <scope>NUCLEOTIDE SEQUENCE</scope>
    <source>
        <strain evidence="8">16-2883</strain>
    </source>
</reference>
<dbReference type="InterPro" id="IPR019775">
    <property type="entry name" value="WD40_repeat_CS"/>
</dbReference>
<dbReference type="SUPFAM" id="SSF50978">
    <property type="entry name" value="WD40 repeat-like"/>
    <property type="match status" value="1"/>
</dbReference>
<dbReference type="InterPro" id="IPR051865">
    <property type="entry name" value="WD-repeat_CDT2_adapter"/>
</dbReference>
<dbReference type="PROSITE" id="PS00678">
    <property type="entry name" value="WD_REPEATS_1"/>
    <property type="match status" value="1"/>
</dbReference>
<comment type="similarity">
    <text evidence="5">Belongs to the WD repeat cdt2 family.</text>
</comment>
<keyword evidence="4" id="KW-0833">Ubl conjugation pathway</keyword>
<evidence type="ECO:0000256" key="3">
    <source>
        <dbReference type="ARBA" id="ARBA00022737"/>
    </source>
</evidence>
<dbReference type="PROSITE" id="PS50294">
    <property type="entry name" value="WD_REPEATS_REGION"/>
    <property type="match status" value="1"/>
</dbReference>
<dbReference type="GO" id="GO:0030674">
    <property type="term" value="F:protein-macromolecule adaptor activity"/>
    <property type="evidence" value="ECO:0007669"/>
    <property type="project" value="TreeGrafter"/>
</dbReference>
<protein>
    <submittedName>
        <fullName evidence="8">Uncharacterized protein</fullName>
    </submittedName>
</protein>
<evidence type="ECO:0000256" key="7">
    <source>
        <dbReference type="SAM" id="MobiDB-lite"/>
    </source>
</evidence>
<dbReference type="GO" id="GO:0005634">
    <property type="term" value="C:nucleus"/>
    <property type="evidence" value="ECO:0007669"/>
    <property type="project" value="TreeGrafter"/>
</dbReference>
<comment type="pathway">
    <text evidence="1">Protein modification; protein ubiquitination.</text>
</comment>
<dbReference type="Pfam" id="PF00400">
    <property type="entry name" value="WD40"/>
    <property type="match status" value="3"/>
</dbReference>
<evidence type="ECO:0000256" key="6">
    <source>
        <dbReference type="PROSITE-ProRule" id="PRU00221"/>
    </source>
</evidence>
<feature type="region of interest" description="Disordered" evidence="7">
    <location>
        <begin position="87"/>
        <end position="111"/>
    </location>
</feature>
<keyword evidence="3" id="KW-0677">Repeat</keyword>
<feature type="compositionally biased region" description="Polar residues" evidence="7">
    <location>
        <begin position="63"/>
        <end position="72"/>
    </location>
</feature>
<dbReference type="Gene3D" id="2.130.10.10">
    <property type="entry name" value="YVTN repeat-like/Quinoprotein amine dehydrogenase"/>
    <property type="match status" value="2"/>
</dbReference>
<feature type="region of interest" description="Disordered" evidence="7">
    <location>
        <begin position="1"/>
        <end position="72"/>
    </location>
</feature>
<evidence type="ECO:0000256" key="2">
    <source>
        <dbReference type="ARBA" id="ARBA00022574"/>
    </source>
</evidence>